<dbReference type="GO" id="GO:0007409">
    <property type="term" value="P:axonogenesis"/>
    <property type="evidence" value="ECO:0007669"/>
    <property type="project" value="TreeGrafter"/>
</dbReference>
<dbReference type="GO" id="GO:0098978">
    <property type="term" value="C:glutamatergic synapse"/>
    <property type="evidence" value="ECO:0007669"/>
    <property type="project" value="TreeGrafter"/>
</dbReference>
<evidence type="ECO:0000313" key="10">
    <source>
        <dbReference type="Proteomes" id="UP000472265"/>
    </source>
</evidence>
<dbReference type="SUPFAM" id="SSF52058">
    <property type="entry name" value="L domain-like"/>
    <property type="match status" value="1"/>
</dbReference>
<keyword evidence="4 7" id="KW-1133">Transmembrane helix</keyword>
<dbReference type="Ensembl" id="ENSSAUT00010071855.1">
    <property type="protein sequence ID" value="ENSSAUP00010068664.1"/>
    <property type="gene ID" value="ENSSAUG00010027252.1"/>
</dbReference>
<evidence type="ECO:0000256" key="3">
    <source>
        <dbReference type="ARBA" id="ARBA00022729"/>
    </source>
</evidence>
<dbReference type="GO" id="GO:0016020">
    <property type="term" value="C:membrane"/>
    <property type="evidence" value="ECO:0007669"/>
    <property type="project" value="UniProtKB-SubCell"/>
</dbReference>
<evidence type="ECO:0000256" key="4">
    <source>
        <dbReference type="ARBA" id="ARBA00022989"/>
    </source>
</evidence>
<protein>
    <recommendedName>
        <fullName evidence="11">LRRCT domain-containing protein</fullName>
    </recommendedName>
</protein>
<dbReference type="Proteomes" id="UP000472265">
    <property type="component" value="Chromosome 9"/>
</dbReference>
<evidence type="ECO:0000256" key="7">
    <source>
        <dbReference type="SAM" id="Phobius"/>
    </source>
</evidence>
<dbReference type="PANTHER" id="PTHR45773:SF4">
    <property type="entry name" value="SLIT AND NTRK-LIKE PROTEIN 2"/>
    <property type="match status" value="1"/>
</dbReference>
<keyword evidence="5 7" id="KW-0472">Membrane</keyword>
<accession>A0A671Z169</accession>
<feature type="signal peptide" evidence="8">
    <location>
        <begin position="1"/>
        <end position="23"/>
    </location>
</feature>
<keyword evidence="3 8" id="KW-0732">Signal</keyword>
<dbReference type="PANTHER" id="PTHR45773">
    <property type="entry name" value="SLIT AND NTRK-LIKE PROTEIN 4-RELATED"/>
    <property type="match status" value="1"/>
</dbReference>
<name>A0A671Z169_SPAAU</name>
<feature type="chain" id="PRO_5025593856" description="LRRCT domain-containing protein" evidence="8">
    <location>
        <begin position="24"/>
        <end position="277"/>
    </location>
</feature>
<dbReference type="GeneTree" id="ENSGT00940000161248"/>
<organism evidence="9 10">
    <name type="scientific">Sparus aurata</name>
    <name type="common">Gilthead sea bream</name>
    <dbReference type="NCBI Taxonomy" id="8175"/>
    <lineage>
        <taxon>Eukaryota</taxon>
        <taxon>Metazoa</taxon>
        <taxon>Chordata</taxon>
        <taxon>Craniata</taxon>
        <taxon>Vertebrata</taxon>
        <taxon>Euteleostomi</taxon>
        <taxon>Actinopterygii</taxon>
        <taxon>Neopterygii</taxon>
        <taxon>Teleostei</taxon>
        <taxon>Neoteleostei</taxon>
        <taxon>Acanthomorphata</taxon>
        <taxon>Eupercaria</taxon>
        <taxon>Spariformes</taxon>
        <taxon>Sparidae</taxon>
        <taxon>Sparus</taxon>
    </lineage>
</organism>
<evidence type="ECO:0000256" key="1">
    <source>
        <dbReference type="ARBA" id="ARBA00004479"/>
    </source>
</evidence>
<evidence type="ECO:0000256" key="5">
    <source>
        <dbReference type="ARBA" id="ARBA00023136"/>
    </source>
</evidence>
<feature type="compositionally biased region" description="Low complexity" evidence="6">
    <location>
        <begin position="213"/>
        <end position="227"/>
    </location>
</feature>
<reference evidence="9" key="2">
    <citation type="submission" date="2025-08" db="UniProtKB">
        <authorList>
            <consortium name="Ensembl"/>
        </authorList>
    </citation>
    <scope>IDENTIFICATION</scope>
</reference>
<evidence type="ECO:0000256" key="6">
    <source>
        <dbReference type="SAM" id="MobiDB-lite"/>
    </source>
</evidence>
<reference evidence="9" key="1">
    <citation type="submission" date="2021-04" db="EMBL/GenBank/DDBJ databases">
        <authorList>
            <consortium name="Wellcome Sanger Institute Data Sharing"/>
        </authorList>
    </citation>
    <scope>NUCLEOTIDE SEQUENCE [LARGE SCALE GENOMIC DNA]</scope>
</reference>
<dbReference type="AlphaFoldDB" id="A0A671Z169"/>
<evidence type="ECO:0000256" key="8">
    <source>
        <dbReference type="SAM" id="SignalP"/>
    </source>
</evidence>
<dbReference type="Gene3D" id="3.80.10.10">
    <property type="entry name" value="Ribonuclease Inhibitor"/>
    <property type="match status" value="1"/>
</dbReference>
<feature type="region of interest" description="Disordered" evidence="6">
    <location>
        <begin position="183"/>
        <end position="230"/>
    </location>
</feature>
<dbReference type="GO" id="GO:0051965">
    <property type="term" value="P:positive regulation of synapse assembly"/>
    <property type="evidence" value="ECO:0007669"/>
    <property type="project" value="TreeGrafter"/>
</dbReference>
<proteinExistence type="predicted"/>
<evidence type="ECO:0000256" key="2">
    <source>
        <dbReference type="ARBA" id="ARBA00022692"/>
    </source>
</evidence>
<evidence type="ECO:0008006" key="11">
    <source>
        <dbReference type="Google" id="ProtNLM"/>
    </source>
</evidence>
<reference evidence="9" key="3">
    <citation type="submission" date="2025-09" db="UniProtKB">
        <authorList>
            <consortium name="Ensembl"/>
        </authorList>
    </citation>
    <scope>IDENTIFICATION</scope>
</reference>
<sequence>MLNSVLFLSVLSVTSLTPSETQSRKTKQICKTRCSCEKRENILNINCENKGFTTVGQFQAPPSKISQLFLNGNFLSRLSANEFVNYDNLQLLFLNNNLLRSLLDNVFGGTMLISLILRNNHFSYLPVRGVLDQLSDCTCDIMALKNWMTLSAYIVLVNKITCDSPSKHAGGQLHSLRNEAICPEPSEVPRQQNPTLTKAPALKGPGMEPNTPSSSSSSSSSSFSSVSPTESQMHPEVPLLALIVGPTLFTGSKLKPLMIFFSLFLFFSFFVFLFSDV</sequence>
<feature type="transmembrane region" description="Helical" evidence="7">
    <location>
        <begin position="257"/>
        <end position="275"/>
    </location>
</feature>
<dbReference type="InterPro" id="IPR032675">
    <property type="entry name" value="LRR_dom_sf"/>
</dbReference>
<keyword evidence="10" id="KW-1185">Reference proteome</keyword>
<keyword evidence="2 7" id="KW-0812">Transmembrane</keyword>
<comment type="subcellular location">
    <subcellularLocation>
        <location evidence="1">Membrane</location>
        <topology evidence="1">Single-pass type I membrane protein</topology>
    </subcellularLocation>
</comment>
<evidence type="ECO:0000313" key="9">
    <source>
        <dbReference type="Ensembl" id="ENSSAUP00010068664.1"/>
    </source>
</evidence>